<dbReference type="GO" id="GO:0005886">
    <property type="term" value="C:plasma membrane"/>
    <property type="evidence" value="ECO:0007669"/>
    <property type="project" value="UniProtKB-SubCell"/>
</dbReference>
<sequence>MNLSKDPVSKLFLRFLIPAITGTMVTALYAVADGIFVGQGIGGRGLAAINVGYPILTFIIAMALGLGMGSSTLISINSDNKEFKNSCFSQTIFVNIIFYIIMMIFVNVMGDKLFYLLGSNKDLLPMVSDYTNICLWFSIFFTFSIILSSIVRNDNSPNYAMKSMLIGAGINIVLDYVLIYHTNLGIKGAAYATGIGQVCSTLYLIRYFVKGKTFKLVFEKIDLKMLGKMFSIGFPSFILEFAVAFITILFNKEFFRYMGEVGVSAFSIVAYVFYIFRMLFNGLAQAIQPIISYNYGHHEFARIKKIFMLGHLVSLVISIGILIMIKFEGYMIVNMFNDNLELVEVANRGLLLYSSAMVFLGANFINISYLQSKERARAANFISINRSMVFVAGALFILPSQIGVDGVWLALPCSDFLTFLTTFFFKERKKKLINI</sequence>
<keyword evidence="6 10" id="KW-0812">Transmembrane</keyword>
<feature type="transmembrane region" description="Helical" evidence="10">
    <location>
        <begin position="345"/>
        <end position="366"/>
    </location>
</feature>
<dbReference type="InterPro" id="IPR045070">
    <property type="entry name" value="MATE_MepA-like"/>
</dbReference>
<gene>
    <name evidence="11" type="ORF">SAMN02745174_01230</name>
</gene>
<feature type="transmembrane region" description="Helical" evidence="10">
    <location>
        <begin position="306"/>
        <end position="325"/>
    </location>
</feature>
<dbReference type="Pfam" id="PF01554">
    <property type="entry name" value="MatE"/>
    <property type="match status" value="2"/>
</dbReference>
<feature type="transmembrane region" description="Helical" evidence="10">
    <location>
        <begin position="188"/>
        <end position="209"/>
    </location>
</feature>
<dbReference type="InterPro" id="IPR051327">
    <property type="entry name" value="MATE_MepA_subfamily"/>
</dbReference>
<feature type="transmembrane region" description="Helical" evidence="10">
    <location>
        <begin position="130"/>
        <end position="151"/>
    </location>
</feature>
<evidence type="ECO:0000256" key="7">
    <source>
        <dbReference type="ARBA" id="ARBA00022989"/>
    </source>
</evidence>
<feature type="transmembrane region" description="Helical" evidence="10">
    <location>
        <begin position="88"/>
        <end position="110"/>
    </location>
</feature>
<evidence type="ECO:0000256" key="3">
    <source>
        <dbReference type="ARBA" id="ARBA00022106"/>
    </source>
</evidence>
<dbReference type="STRING" id="180163.SAMN02745174_01230"/>
<keyword evidence="12" id="KW-1185">Reference proteome</keyword>
<evidence type="ECO:0000256" key="4">
    <source>
        <dbReference type="ARBA" id="ARBA00022448"/>
    </source>
</evidence>
<dbReference type="EMBL" id="FUWX01000008">
    <property type="protein sequence ID" value="SJZ66450.1"/>
    <property type="molecule type" value="Genomic_DNA"/>
</dbReference>
<name>A0A1T4MH80_9FUSO</name>
<dbReference type="PANTHER" id="PTHR43823">
    <property type="entry name" value="SPORULATION PROTEIN YKVU"/>
    <property type="match status" value="1"/>
</dbReference>
<keyword evidence="9" id="KW-0046">Antibiotic resistance</keyword>
<dbReference type="GO" id="GO:0046677">
    <property type="term" value="P:response to antibiotic"/>
    <property type="evidence" value="ECO:0007669"/>
    <property type="project" value="UniProtKB-KW"/>
</dbReference>
<keyword evidence="4" id="KW-0813">Transport</keyword>
<feature type="transmembrane region" description="Helical" evidence="10">
    <location>
        <begin position="52"/>
        <end position="76"/>
    </location>
</feature>
<evidence type="ECO:0000256" key="6">
    <source>
        <dbReference type="ARBA" id="ARBA00022692"/>
    </source>
</evidence>
<proteinExistence type="inferred from homology"/>
<dbReference type="GO" id="GO:0015297">
    <property type="term" value="F:antiporter activity"/>
    <property type="evidence" value="ECO:0007669"/>
    <property type="project" value="InterPro"/>
</dbReference>
<dbReference type="OrthoDB" id="305360at2"/>
<dbReference type="InterPro" id="IPR002528">
    <property type="entry name" value="MATE_fam"/>
</dbReference>
<evidence type="ECO:0000256" key="10">
    <source>
        <dbReference type="SAM" id="Phobius"/>
    </source>
</evidence>
<accession>A0A1T4MH80</accession>
<evidence type="ECO:0000256" key="8">
    <source>
        <dbReference type="ARBA" id="ARBA00023136"/>
    </source>
</evidence>
<feature type="transmembrane region" description="Helical" evidence="10">
    <location>
        <begin position="230"/>
        <end position="250"/>
    </location>
</feature>
<evidence type="ECO:0000256" key="5">
    <source>
        <dbReference type="ARBA" id="ARBA00022475"/>
    </source>
</evidence>
<keyword evidence="5" id="KW-1003">Cell membrane</keyword>
<evidence type="ECO:0000256" key="9">
    <source>
        <dbReference type="ARBA" id="ARBA00023251"/>
    </source>
</evidence>
<dbReference type="NCBIfam" id="TIGR00797">
    <property type="entry name" value="matE"/>
    <property type="match status" value="1"/>
</dbReference>
<reference evidence="11 12" key="1">
    <citation type="submission" date="2017-02" db="EMBL/GenBank/DDBJ databases">
        <authorList>
            <person name="Peterson S.W."/>
        </authorList>
    </citation>
    <scope>NUCLEOTIDE SEQUENCE [LARGE SCALE GENOMIC DNA]</scope>
    <source>
        <strain evidence="11 12">ATCC 700028</strain>
    </source>
</reference>
<organism evidence="11 12">
    <name type="scientific">Cetobacterium ceti</name>
    <dbReference type="NCBI Taxonomy" id="180163"/>
    <lineage>
        <taxon>Bacteria</taxon>
        <taxon>Fusobacteriati</taxon>
        <taxon>Fusobacteriota</taxon>
        <taxon>Fusobacteriia</taxon>
        <taxon>Fusobacteriales</taxon>
        <taxon>Fusobacteriaceae</taxon>
        <taxon>Cetobacterium</taxon>
    </lineage>
</organism>
<feature type="transmembrane region" description="Helical" evidence="10">
    <location>
        <begin position="163"/>
        <end position="182"/>
    </location>
</feature>
<dbReference type="PANTHER" id="PTHR43823:SF3">
    <property type="entry name" value="MULTIDRUG EXPORT PROTEIN MEPA"/>
    <property type="match status" value="1"/>
</dbReference>
<evidence type="ECO:0000313" key="12">
    <source>
        <dbReference type="Proteomes" id="UP000191153"/>
    </source>
</evidence>
<protein>
    <recommendedName>
        <fullName evidence="3">Multidrug export protein MepA</fullName>
    </recommendedName>
</protein>
<keyword evidence="7 10" id="KW-1133">Transmembrane helix</keyword>
<dbReference type="RefSeq" id="WP_078693720.1">
    <property type="nucleotide sequence ID" value="NZ_FUWX01000008.1"/>
</dbReference>
<evidence type="ECO:0000313" key="11">
    <source>
        <dbReference type="EMBL" id="SJZ66450.1"/>
    </source>
</evidence>
<dbReference type="Proteomes" id="UP000191153">
    <property type="component" value="Unassembled WGS sequence"/>
</dbReference>
<feature type="transmembrane region" description="Helical" evidence="10">
    <location>
        <begin position="378"/>
        <end position="400"/>
    </location>
</feature>
<comment type="similarity">
    <text evidence="2">Belongs to the multi antimicrobial extrusion (MATE) (TC 2.A.66.1) family. MepA subfamily.</text>
</comment>
<dbReference type="PIRSF" id="PIRSF006603">
    <property type="entry name" value="DinF"/>
    <property type="match status" value="1"/>
</dbReference>
<feature type="transmembrane region" description="Helical" evidence="10">
    <location>
        <begin position="12"/>
        <end position="32"/>
    </location>
</feature>
<feature type="transmembrane region" description="Helical" evidence="10">
    <location>
        <begin position="406"/>
        <end position="425"/>
    </location>
</feature>
<comment type="subcellular location">
    <subcellularLocation>
        <location evidence="1">Cell membrane</location>
        <topology evidence="1">Multi-pass membrane protein</topology>
    </subcellularLocation>
</comment>
<feature type="transmembrane region" description="Helical" evidence="10">
    <location>
        <begin position="262"/>
        <end position="280"/>
    </location>
</feature>
<keyword evidence="8 10" id="KW-0472">Membrane</keyword>
<dbReference type="AlphaFoldDB" id="A0A1T4MH80"/>
<dbReference type="GO" id="GO:0042910">
    <property type="term" value="F:xenobiotic transmembrane transporter activity"/>
    <property type="evidence" value="ECO:0007669"/>
    <property type="project" value="InterPro"/>
</dbReference>
<evidence type="ECO:0000256" key="2">
    <source>
        <dbReference type="ARBA" id="ARBA00008417"/>
    </source>
</evidence>
<dbReference type="CDD" id="cd13143">
    <property type="entry name" value="MATE_MepA_like"/>
    <property type="match status" value="1"/>
</dbReference>
<dbReference type="InterPro" id="IPR048279">
    <property type="entry name" value="MdtK-like"/>
</dbReference>
<evidence type="ECO:0000256" key="1">
    <source>
        <dbReference type="ARBA" id="ARBA00004651"/>
    </source>
</evidence>